<dbReference type="InterPro" id="IPR001451">
    <property type="entry name" value="Hexapep"/>
</dbReference>
<feature type="domain" description="UDP N-acetylglucosamine O-acyltransferase C-terminal" evidence="6">
    <location>
        <begin position="173"/>
        <end position="255"/>
    </location>
</feature>
<evidence type="ECO:0000256" key="2">
    <source>
        <dbReference type="ARBA" id="ARBA00022556"/>
    </source>
</evidence>
<keyword evidence="5 7" id="KW-0012">Acyltransferase</keyword>
<comment type="caution">
    <text evidence="7">The sequence shown here is derived from an EMBL/GenBank/DDBJ whole genome shotgun (WGS) entry which is preliminary data.</text>
</comment>
<evidence type="ECO:0000256" key="1">
    <source>
        <dbReference type="ARBA" id="ARBA00022516"/>
    </source>
</evidence>
<dbReference type="EC" id="2.3.1.129" evidence="7"/>
<dbReference type="AlphaFoldDB" id="A0A413VS12"/>
<dbReference type="PIRSF" id="PIRSF000456">
    <property type="entry name" value="UDP-GlcNAc_acltr"/>
    <property type="match status" value="1"/>
</dbReference>
<name>A0A413VS12_9BACE</name>
<gene>
    <name evidence="7" type="ORF">DW888_06855</name>
</gene>
<dbReference type="InterPro" id="IPR010137">
    <property type="entry name" value="Lipid_A_LpxA"/>
</dbReference>
<dbReference type="GO" id="GO:0009245">
    <property type="term" value="P:lipid A biosynthetic process"/>
    <property type="evidence" value="ECO:0007669"/>
    <property type="project" value="UniProtKB-KW"/>
</dbReference>
<dbReference type="NCBIfam" id="TIGR01852">
    <property type="entry name" value="lipid_A_lpxA"/>
    <property type="match status" value="1"/>
</dbReference>
<evidence type="ECO:0000256" key="3">
    <source>
        <dbReference type="ARBA" id="ARBA00022679"/>
    </source>
</evidence>
<dbReference type="SUPFAM" id="SSF51161">
    <property type="entry name" value="Trimeric LpxA-like enzymes"/>
    <property type="match status" value="1"/>
</dbReference>
<keyword evidence="3 7" id="KW-0808">Transferase</keyword>
<dbReference type="Pfam" id="PF13720">
    <property type="entry name" value="Acetyltransf_11"/>
    <property type="match status" value="1"/>
</dbReference>
<dbReference type="Pfam" id="PF00132">
    <property type="entry name" value="Hexapep"/>
    <property type="match status" value="1"/>
</dbReference>
<accession>A0A413VS12</accession>
<dbReference type="PANTHER" id="PTHR43480">
    <property type="entry name" value="ACYL-[ACYL-CARRIER-PROTEIN]--UDP-N-ACETYLGLUCOSAMINE O-ACYLTRANSFERASE"/>
    <property type="match status" value="1"/>
</dbReference>
<dbReference type="InterPro" id="IPR037157">
    <property type="entry name" value="Acetyltransf_C_sf"/>
</dbReference>
<evidence type="ECO:0000256" key="5">
    <source>
        <dbReference type="ARBA" id="ARBA00023315"/>
    </source>
</evidence>
<dbReference type="GO" id="GO:0016020">
    <property type="term" value="C:membrane"/>
    <property type="evidence" value="ECO:0007669"/>
    <property type="project" value="GOC"/>
</dbReference>
<dbReference type="PANTHER" id="PTHR43480:SF1">
    <property type="entry name" value="ACYL-[ACYL-CARRIER-PROTEIN]--UDP-N-ACETYLGLUCOSAMINE O-ACYLTRANSFERASE, MITOCHONDRIAL-RELATED"/>
    <property type="match status" value="1"/>
</dbReference>
<dbReference type="Proteomes" id="UP000284379">
    <property type="component" value="Unassembled WGS sequence"/>
</dbReference>
<keyword evidence="4" id="KW-0443">Lipid metabolism</keyword>
<dbReference type="NCBIfam" id="NF003657">
    <property type="entry name" value="PRK05289.1"/>
    <property type="match status" value="1"/>
</dbReference>
<dbReference type="GeneID" id="69504511"/>
<keyword evidence="1" id="KW-0444">Lipid biosynthesis</keyword>
<dbReference type="GO" id="GO:0008780">
    <property type="term" value="F:acyl-[acyl-carrier-protein]-UDP-N-acetylglucosamine O-acyltransferase activity"/>
    <property type="evidence" value="ECO:0007669"/>
    <property type="project" value="UniProtKB-EC"/>
</dbReference>
<organism evidence="7 8">
    <name type="scientific">Bacteroides nordii</name>
    <dbReference type="NCBI Taxonomy" id="291645"/>
    <lineage>
        <taxon>Bacteria</taxon>
        <taxon>Pseudomonadati</taxon>
        <taxon>Bacteroidota</taxon>
        <taxon>Bacteroidia</taxon>
        <taxon>Bacteroidales</taxon>
        <taxon>Bacteroidaceae</taxon>
        <taxon>Bacteroides</taxon>
    </lineage>
</organism>
<dbReference type="Gene3D" id="1.20.1180.10">
    <property type="entry name" value="Udp N-acetylglucosamine O-acyltransferase, C-terminal domain"/>
    <property type="match status" value="1"/>
</dbReference>
<dbReference type="EMBL" id="QSGO01000004">
    <property type="protein sequence ID" value="RHB36353.1"/>
    <property type="molecule type" value="Genomic_DNA"/>
</dbReference>
<keyword evidence="2" id="KW-0441">Lipid A biosynthesis</keyword>
<protein>
    <submittedName>
        <fullName evidence="7">Acyl-ACP--UDP-N-acetylglucosamine O-acyltransferase</fullName>
        <ecNumber evidence="7">2.3.1.129</ecNumber>
    </submittedName>
</protein>
<evidence type="ECO:0000313" key="8">
    <source>
        <dbReference type="Proteomes" id="UP000284379"/>
    </source>
</evidence>
<dbReference type="CDD" id="cd03351">
    <property type="entry name" value="LbH_UDP-GlcNAc_AT"/>
    <property type="match status" value="1"/>
</dbReference>
<proteinExistence type="predicted"/>
<reference evidence="7 8" key="1">
    <citation type="submission" date="2018-08" db="EMBL/GenBank/DDBJ databases">
        <title>A genome reference for cultivated species of the human gut microbiota.</title>
        <authorList>
            <person name="Zou Y."/>
            <person name="Xue W."/>
            <person name="Luo G."/>
        </authorList>
    </citation>
    <scope>NUCLEOTIDE SEQUENCE [LARGE SCALE GENOMIC DNA]</scope>
    <source>
        <strain evidence="7 8">AM40-30BH</strain>
    </source>
</reference>
<sequence>MISPLAYVDPEAKIGKNVTIEPFAYIEKDVEIGDDCVIMAYASVLKGTRMGKGNKIHHHAVLGAEPQDFHYTGEETNLIIGDNNHIRENVVISRATFAGNATKIGNENFLMDKVHICHDVQIGNHCVAGIATTIAGECTLDDCVILSGNVILHQYCHVGSWTLIQSGCRISKDVPPYIIMSGNPTTYHGVNAVVLTQHHNASERILRHIANAYRLIYQGNFSLTDAVQKIIDQVPMSEEIENIVSFVKGSERGIVK</sequence>
<dbReference type="InterPro" id="IPR011004">
    <property type="entry name" value="Trimer_LpxA-like_sf"/>
</dbReference>
<dbReference type="RefSeq" id="WP_002558663.1">
    <property type="nucleotide sequence ID" value="NZ_CABJFV010000004.1"/>
</dbReference>
<evidence type="ECO:0000259" key="6">
    <source>
        <dbReference type="Pfam" id="PF13720"/>
    </source>
</evidence>
<dbReference type="Gene3D" id="2.160.10.10">
    <property type="entry name" value="Hexapeptide repeat proteins"/>
    <property type="match status" value="1"/>
</dbReference>
<evidence type="ECO:0000313" key="7">
    <source>
        <dbReference type="EMBL" id="RHB36353.1"/>
    </source>
</evidence>
<dbReference type="InterPro" id="IPR029098">
    <property type="entry name" value="Acetyltransf_C"/>
</dbReference>
<evidence type="ECO:0000256" key="4">
    <source>
        <dbReference type="ARBA" id="ARBA00023098"/>
    </source>
</evidence>